<accession>A0A2P8ECN3</accession>
<sequence length="155" mass="17814">MKKTFAFLAFMILSNLAFAQYKGQWRAIHGYEMTSGTGFFGLNFYGEYFPLNYFSIVPGFTFYTPASGNARGVDINARYYLTEKNRQWYGTVGLGHYTRVFEFNPEGIRRHNSINLGAGGMLKLREELGINPEIIYQPIGRNEVIFKLAIVYFIN</sequence>
<dbReference type="AlphaFoldDB" id="A0A2P8ECN3"/>
<evidence type="ECO:0008006" key="4">
    <source>
        <dbReference type="Google" id="ProtNLM"/>
    </source>
</evidence>
<feature type="signal peptide" evidence="1">
    <location>
        <begin position="1"/>
        <end position="19"/>
    </location>
</feature>
<comment type="caution">
    <text evidence="2">The sequence shown here is derived from an EMBL/GenBank/DDBJ whole genome shotgun (WGS) entry which is preliminary data.</text>
</comment>
<name>A0A2P8ECN3_9BACT</name>
<reference evidence="2 3" key="1">
    <citation type="submission" date="2018-03" db="EMBL/GenBank/DDBJ databases">
        <title>Genomic Encyclopedia of Archaeal and Bacterial Type Strains, Phase II (KMG-II): from individual species to whole genera.</title>
        <authorList>
            <person name="Goeker M."/>
        </authorList>
    </citation>
    <scope>NUCLEOTIDE SEQUENCE [LARGE SCALE GENOMIC DNA]</scope>
    <source>
        <strain evidence="2 3">DSM 28057</strain>
    </source>
</reference>
<keyword evidence="3" id="KW-1185">Reference proteome</keyword>
<evidence type="ECO:0000313" key="2">
    <source>
        <dbReference type="EMBL" id="PSL07236.1"/>
    </source>
</evidence>
<dbReference type="EMBL" id="PYGF01000001">
    <property type="protein sequence ID" value="PSL07236.1"/>
    <property type="molecule type" value="Genomic_DNA"/>
</dbReference>
<evidence type="ECO:0000256" key="1">
    <source>
        <dbReference type="SAM" id="SignalP"/>
    </source>
</evidence>
<keyword evidence="1" id="KW-0732">Signal</keyword>
<proteinExistence type="predicted"/>
<dbReference type="Proteomes" id="UP000240708">
    <property type="component" value="Unassembled WGS sequence"/>
</dbReference>
<dbReference type="OrthoDB" id="1122114at2"/>
<feature type="chain" id="PRO_5015170760" description="Outer membrane protein with beta-barrel domain" evidence="1">
    <location>
        <begin position="20"/>
        <end position="155"/>
    </location>
</feature>
<evidence type="ECO:0000313" key="3">
    <source>
        <dbReference type="Proteomes" id="UP000240708"/>
    </source>
</evidence>
<organism evidence="2 3">
    <name type="scientific">Cecembia rubra</name>
    <dbReference type="NCBI Taxonomy" id="1485585"/>
    <lineage>
        <taxon>Bacteria</taxon>
        <taxon>Pseudomonadati</taxon>
        <taxon>Bacteroidota</taxon>
        <taxon>Cytophagia</taxon>
        <taxon>Cytophagales</taxon>
        <taxon>Cyclobacteriaceae</taxon>
        <taxon>Cecembia</taxon>
    </lineage>
</organism>
<dbReference type="RefSeq" id="WP_106565350.1">
    <property type="nucleotide sequence ID" value="NZ_JAUVYL010000085.1"/>
</dbReference>
<gene>
    <name evidence="2" type="ORF">CLV48_101166</name>
</gene>
<protein>
    <recommendedName>
        <fullName evidence="4">Outer membrane protein with beta-barrel domain</fullName>
    </recommendedName>
</protein>